<dbReference type="EMBL" id="JAVDTF010000004">
    <property type="protein sequence ID" value="MDR6785391.1"/>
    <property type="molecule type" value="Genomic_DNA"/>
</dbReference>
<proteinExistence type="predicted"/>
<protein>
    <submittedName>
        <fullName evidence="1">Peroxiredoxin</fullName>
    </submittedName>
</protein>
<sequence>MRKILLPVLGLTMMALGATGQDKVQITAKMPELVNGDRVLVWNAFSQAQDSTVVKDNAFSISVDVQNGGSTFILQAGLDPEKNGLGMFMVMQPGKMHIEGGNGTGFKGATFSGDAFVADWMEMEKIMEPTHELVRQMDDLTADFNEANKLGDKEAAKRLSDEIKVLATRIATNGKQFMDTHLGSTGAAYVMNAILPKMLSASEKISYLNKFTGRAYDNNLAKTMLRSLTGTEMQWIGKPAPDFSQPDTNGKMVSLKDFKGKYVLLDFWASWCGPCRGDVPELKDVYEKMKGKNISFVSISIDSDKSKWLKALAEENMPWIQLGDLKGDQNTAMLAYKVKGIPSKFLIDPNGIIIGMGLREPGAILKDKVLEKALNQLMK</sequence>
<gene>
    <name evidence="1" type="ORF">J2X78_003976</name>
</gene>
<name>A0ACC6L1M3_9SPHI</name>
<comment type="caution">
    <text evidence="1">The sequence shown here is derived from an EMBL/GenBank/DDBJ whole genome shotgun (WGS) entry which is preliminary data.</text>
</comment>
<accession>A0ACC6L1M3</accession>
<evidence type="ECO:0000313" key="1">
    <source>
        <dbReference type="EMBL" id="MDR6785391.1"/>
    </source>
</evidence>
<reference evidence="1" key="1">
    <citation type="submission" date="2023-07" db="EMBL/GenBank/DDBJ databases">
        <title>Sorghum-associated microbial communities from plants grown in Nebraska, USA.</title>
        <authorList>
            <person name="Schachtman D."/>
        </authorList>
    </citation>
    <scope>NUCLEOTIDE SEQUENCE</scope>
    <source>
        <strain evidence="1">2697</strain>
    </source>
</reference>
<organism evidence="1 2">
    <name type="scientific">Pedobacter africanus</name>
    <dbReference type="NCBI Taxonomy" id="151894"/>
    <lineage>
        <taxon>Bacteria</taxon>
        <taxon>Pseudomonadati</taxon>
        <taxon>Bacteroidota</taxon>
        <taxon>Sphingobacteriia</taxon>
        <taxon>Sphingobacteriales</taxon>
        <taxon>Sphingobacteriaceae</taxon>
        <taxon>Pedobacter</taxon>
    </lineage>
</organism>
<evidence type="ECO:0000313" key="2">
    <source>
        <dbReference type="Proteomes" id="UP001246858"/>
    </source>
</evidence>
<dbReference type="Proteomes" id="UP001246858">
    <property type="component" value="Unassembled WGS sequence"/>
</dbReference>
<keyword evidence="2" id="KW-1185">Reference proteome</keyword>